<proteinExistence type="predicted"/>
<organism evidence="1 2">
    <name type="scientific">Lunasporangiospora selenospora</name>
    <dbReference type="NCBI Taxonomy" id="979761"/>
    <lineage>
        <taxon>Eukaryota</taxon>
        <taxon>Fungi</taxon>
        <taxon>Fungi incertae sedis</taxon>
        <taxon>Mucoromycota</taxon>
        <taxon>Mortierellomycotina</taxon>
        <taxon>Mortierellomycetes</taxon>
        <taxon>Mortierellales</taxon>
        <taxon>Mortierellaceae</taxon>
        <taxon>Lunasporangiospora</taxon>
    </lineage>
</organism>
<sequence>MVHKFEHSTFTYFDVKVAPDAIENVISWTAVASANALGPLAGIEYIGHVGDMPDHLLYRIPKLFPTPEGSEASQGLEELEDRRNAGVVDSILARQGVIHVDVQSLKQRVKRDEL</sequence>
<keyword evidence="2" id="KW-1185">Reference proteome</keyword>
<dbReference type="Proteomes" id="UP000780801">
    <property type="component" value="Unassembled WGS sequence"/>
</dbReference>
<comment type="caution">
    <text evidence="1">The sequence shown here is derived from an EMBL/GenBank/DDBJ whole genome shotgun (WGS) entry which is preliminary data.</text>
</comment>
<gene>
    <name evidence="1" type="ORF">BGW38_006583</name>
</gene>
<dbReference type="OrthoDB" id="2585179at2759"/>
<reference evidence="1" key="1">
    <citation type="journal article" date="2020" name="Fungal Divers.">
        <title>Resolving the Mortierellaceae phylogeny through synthesis of multi-gene phylogenetics and phylogenomics.</title>
        <authorList>
            <person name="Vandepol N."/>
            <person name="Liber J."/>
            <person name="Desiro A."/>
            <person name="Na H."/>
            <person name="Kennedy M."/>
            <person name="Barry K."/>
            <person name="Grigoriev I.V."/>
            <person name="Miller A.N."/>
            <person name="O'Donnell K."/>
            <person name="Stajich J.E."/>
            <person name="Bonito G."/>
        </authorList>
    </citation>
    <scope>NUCLEOTIDE SEQUENCE</scope>
    <source>
        <strain evidence="1">KOD1015</strain>
    </source>
</reference>
<dbReference type="EMBL" id="JAABOA010000422">
    <property type="protein sequence ID" value="KAF9584406.1"/>
    <property type="molecule type" value="Genomic_DNA"/>
</dbReference>
<dbReference type="AlphaFoldDB" id="A0A9P6G113"/>
<evidence type="ECO:0000313" key="2">
    <source>
        <dbReference type="Proteomes" id="UP000780801"/>
    </source>
</evidence>
<evidence type="ECO:0000313" key="1">
    <source>
        <dbReference type="EMBL" id="KAF9584406.1"/>
    </source>
</evidence>
<name>A0A9P6G113_9FUNG</name>
<accession>A0A9P6G113</accession>
<protein>
    <submittedName>
        <fullName evidence="1">Uncharacterized protein</fullName>
    </submittedName>
</protein>